<dbReference type="InterPro" id="IPR006578">
    <property type="entry name" value="MADF-dom"/>
</dbReference>
<name>A0AAV8XFC4_9CUCU</name>
<feature type="domain" description="MADF" evidence="2">
    <location>
        <begin position="8"/>
        <end position="47"/>
    </location>
</feature>
<dbReference type="GO" id="GO:0006357">
    <property type="term" value="P:regulation of transcription by RNA polymerase II"/>
    <property type="evidence" value="ECO:0007669"/>
    <property type="project" value="TreeGrafter"/>
</dbReference>
<keyword evidence="4" id="KW-1185">Reference proteome</keyword>
<dbReference type="Proteomes" id="UP001162156">
    <property type="component" value="Unassembled WGS sequence"/>
</dbReference>
<dbReference type="PANTHER" id="PTHR12243:SF69">
    <property type="entry name" value="SI:CH73-59F11.3"/>
    <property type="match status" value="1"/>
</dbReference>
<evidence type="ECO:0000259" key="2">
    <source>
        <dbReference type="Pfam" id="PF10545"/>
    </source>
</evidence>
<dbReference type="GO" id="GO:0005634">
    <property type="term" value="C:nucleus"/>
    <property type="evidence" value="ECO:0007669"/>
    <property type="project" value="TreeGrafter"/>
</dbReference>
<comment type="caution">
    <text evidence="3">The sequence shown here is derived from an EMBL/GenBank/DDBJ whole genome shotgun (WGS) entry which is preliminary data.</text>
</comment>
<dbReference type="Pfam" id="PF10545">
    <property type="entry name" value="MADF_DNA_bdg"/>
    <property type="match status" value="1"/>
</dbReference>
<feature type="compositionally biased region" description="Polar residues" evidence="1">
    <location>
        <begin position="134"/>
        <end position="149"/>
    </location>
</feature>
<dbReference type="PANTHER" id="PTHR12243">
    <property type="entry name" value="MADF DOMAIN TRANSCRIPTION FACTOR"/>
    <property type="match status" value="1"/>
</dbReference>
<proteinExistence type="predicted"/>
<evidence type="ECO:0000313" key="3">
    <source>
        <dbReference type="EMBL" id="KAJ8937223.1"/>
    </source>
</evidence>
<protein>
    <recommendedName>
        <fullName evidence="2">MADF domain-containing protein</fullName>
    </recommendedName>
</protein>
<accession>A0AAV8XFC4</accession>
<dbReference type="InterPro" id="IPR039353">
    <property type="entry name" value="TF_Adf1"/>
</dbReference>
<reference evidence="3" key="1">
    <citation type="journal article" date="2023" name="Insect Mol. Biol.">
        <title>Genome sequencing provides insights into the evolution of gene families encoding plant cell wall-degrading enzymes in longhorned beetles.</title>
        <authorList>
            <person name="Shin N.R."/>
            <person name="Okamura Y."/>
            <person name="Kirsch R."/>
            <person name="Pauchet Y."/>
        </authorList>
    </citation>
    <scope>NUCLEOTIDE SEQUENCE</scope>
    <source>
        <strain evidence="3">RBIC_L_NR</strain>
    </source>
</reference>
<dbReference type="EMBL" id="JANEYF010003330">
    <property type="protein sequence ID" value="KAJ8937223.1"/>
    <property type="molecule type" value="Genomic_DNA"/>
</dbReference>
<dbReference type="AlphaFoldDB" id="A0AAV8XFC4"/>
<evidence type="ECO:0000256" key="1">
    <source>
        <dbReference type="SAM" id="MobiDB-lite"/>
    </source>
</evidence>
<sequence length="224" mass="26496">MNIDLELFISEVEKRPALYNVKLKEYSDRNLKRNLWNELCDQFVENWHNLSVSERVVKGDKFLLGYGRKRCSELPNASSPAKICNPSGKTSEHALEESMMLRKRHHQDLKRKRRKYMYFDQLLFLCNHMESRETTSNLQSPSSSHPNSDTENEEPNIVLPERPTLSNTRKKQTTKSYEESLLKILQEKKAEENEIEEDKYFLLSLLPHFGNLMKIRNLSHERKL</sequence>
<dbReference type="GO" id="GO:0005667">
    <property type="term" value="C:transcription regulator complex"/>
    <property type="evidence" value="ECO:0007669"/>
    <property type="project" value="TreeGrafter"/>
</dbReference>
<gene>
    <name evidence="3" type="ORF">NQ314_011978</name>
</gene>
<feature type="region of interest" description="Disordered" evidence="1">
    <location>
        <begin position="134"/>
        <end position="176"/>
    </location>
</feature>
<organism evidence="3 4">
    <name type="scientific">Rhamnusium bicolor</name>
    <dbReference type="NCBI Taxonomy" id="1586634"/>
    <lineage>
        <taxon>Eukaryota</taxon>
        <taxon>Metazoa</taxon>
        <taxon>Ecdysozoa</taxon>
        <taxon>Arthropoda</taxon>
        <taxon>Hexapoda</taxon>
        <taxon>Insecta</taxon>
        <taxon>Pterygota</taxon>
        <taxon>Neoptera</taxon>
        <taxon>Endopterygota</taxon>
        <taxon>Coleoptera</taxon>
        <taxon>Polyphaga</taxon>
        <taxon>Cucujiformia</taxon>
        <taxon>Chrysomeloidea</taxon>
        <taxon>Cerambycidae</taxon>
        <taxon>Lepturinae</taxon>
        <taxon>Rhagiini</taxon>
        <taxon>Rhamnusium</taxon>
    </lineage>
</organism>
<evidence type="ECO:0000313" key="4">
    <source>
        <dbReference type="Proteomes" id="UP001162156"/>
    </source>
</evidence>